<dbReference type="EMBL" id="JAHQIW010003252">
    <property type="protein sequence ID" value="KAJ1357886.1"/>
    <property type="molecule type" value="Genomic_DNA"/>
</dbReference>
<proteinExistence type="predicted"/>
<dbReference type="Pfam" id="PF03564">
    <property type="entry name" value="DUF1759"/>
    <property type="match status" value="1"/>
</dbReference>
<name>A0AAD5N118_PARTN</name>
<accession>A0AAD5N118</accession>
<protein>
    <recommendedName>
        <fullName evidence="3">CCHC-type domain-containing protein</fullName>
    </recommendedName>
</protein>
<reference evidence="1" key="1">
    <citation type="submission" date="2021-06" db="EMBL/GenBank/DDBJ databases">
        <title>Parelaphostrongylus tenuis whole genome reference sequence.</title>
        <authorList>
            <person name="Garwood T.J."/>
            <person name="Larsen P.A."/>
            <person name="Fountain-Jones N.M."/>
            <person name="Garbe J.R."/>
            <person name="Macchietto M.G."/>
            <person name="Kania S.A."/>
            <person name="Gerhold R.W."/>
            <person name="Richards J.E."/>
            <person name="Wolf T.M."/>
        </authorList>
    </citation>
    <scope>NUCLEOTIDE SEQUENCE</scope>
    <source>
        <strain evidence="1">MNPRO001-30</strain>
        <tissue evidence="1">Meninges</tissue>
    </source>
</reference>
<comment type="caution">
    <text evidence="1">The sequence shown here is derived from an EMBL/GenBank/DDBJ whole genome shotgun (WGS) entry which is preliminary data.</text>
</comment>
<dbReference type="Proteomes" id="UP001196413">
    <property type="component" value="Unassembled WGS sequence"/>
</dbReference>
<organism evidence="1 2">
    <name type="scientific">Parelaphostrongylus tenuis</name>
    <name type="common">Meningeal worm</name>
    <dbReference type="NCBI Taxonomy" id="148309"/>
    <lineage>
        <taxon>Eukaryota</taxon>
        <taxon>Metazoa</taxon>
        <taxon>Ecdysozoa</taxon>
        <taxon>Nematoda</taxon>
        <taxon>Chromadorea</taxon>
        <taxon>Rhabditida</taxon>
        <taxon>Rhabditina</taxon>
        <taxon>Rhabditomorpha</taxon>
        <taxon>Strongyloidea</taxon>
        <taxon>Metastrongylidae</taxon>
        <taxon>Parelaphostrongylus</taxon>
    </lineage>
</organism>
<keyword evidence="2" id="KW-1185">Reference proteome</keyword>
<sequence>MDDYLKMNYLVDAMEGKAKTFVRQYEVSRESYQMVIAHLKNNYGNKRALVDQLLNRLHTTEARSERLEDQETLCKSLCSIINQLRYKGEPVDSMYLQQQLLRKFSRKVQRYTLDRTHQLETKEKQEAEGCTTKELLNIISQYISKEITLETQMGKTRNFRRDFHIAEDYSNQHTRISSGTQGTTPCIYCKRTNHRSVDCDELRTNERKREAH</sequence>
<evidence type="ECO:0000313" key="1">
    <source>
        <dbReference type="EMBL" id="KAJ1357886.1"/>
    </source>
</evidence>
<evidence type="ECO:0008006" key="3">
    <source>
        <dbReference type="Google" id="ProtNLM"/>
    </source>
</evidence>
<dbReference type="AlphaFoldDB" id="A0AAD5N118"/>
<dbReference type="InterPro" id="IPR005312">
    <property type="entry name" value="DUF1759"/>
</dbReference>
<gene>
    <name evidence="1" type="ORF">KIN20_016148</name>
</gene>
<evidence type="ECO:0000313" key="2">
    <source>
        <dbReference type="Proteomes" id="UP001196413"/>
    </source>
</evidence>